<name>A0A165HMU9_9APHY</name>
<sequence length="107" mass="11688">MGREVYSPAITAPDATTTWHVGSTVEVRWDTSNAPEFARNYTGRLVLGHLDGGYDEHLNLDNPLADGFNITKGHVKVVVPNVSPADDYIVVLFGDSGNRSPEFTIML</sequence>
<protein>
    <submittedName>
        <fullName evidence="1">Uncharacterized protein</fullName>
    </submittedName>
</protein>
<evidence type="ECO:0000313" key="1">
    <source>
        <dbReference type="EMBL" id="KZT11942.1"/>
    </source>
</evidence>
<dbReference type="STRING" id="1314785.A0A165HMU9"/>
<gene>
    <name evidence="1" type="ORF">LAESUDRAFT_641819</name>
</gene>
<dbReference type="RefSeq" id="XP_040769590.1">
    <property type="nucleotide sequence ID" value="XM_040903693.1"/>
</dbReference>
<evidence type="ECO:0000313" key="2">
    <source>
        <dbReference type="Proteomes" id="UP000076871"/>
    </source>
</evidence>
<dbReference type="InParanoid" id="A0A165HMU9"/>
<proteinExistence type="predicted"/>
<reference evidence="1 2" key="1">
    <citation type="journal article" date="2016" name="Mol. Biol. Evol.">
        <title>Comparative Genomics of Early-Diverging Mushroom-Forming Fungi Provides Insights into the Origins of Lignocellulose Decay Capabilities.</title>
        <authorList>
            <person name="Nagy L.G."/>
            <person name="Riley R."/>
            <person name="Tritt A."/>
            <person name="Adam C."/>
            <person name="Daum C."/>
            <person name="Floudas D."/>
            <person name="Sun H."/>
            <person name="Yadav J.S."/>
            <person name="Pangilinan J."/>
            <person name="Larsson K.H."/>
            <person name="Matsuura K."/>
            <person name="Barry K."/>
            <person name="Labutti K."/>
            <person name="Kuo R."/>
            <person name="Ohm R.A."/>
            <person name="Bhattacharya S.S."/>
            <person name="Shirouzu T."/>
            <person name="Yoshinaga Y."/>
            <person name="Martin F.M."/>
            <person name="Grigoriev I.V."/>
            <person name="Hibbett D.S."/>
        </authorList>
    </citation>
    <scope>NUCLEOTIDE SEQUENCE [LARGE SCALE GENOMIC DNA]</scope>
    <source>
        <strain evidence="1 2">93-53</strain>
    </source>
</reference>
<organism evidence="1 2">
    <name type="scientific">Laetiporus sulphureus 93-53</name>
    <dbReference type="NCBI Taxonomy" id="1314785"/>
    <lineage>
        <taxon>Eukaryota</taxon>
        <taxon>Fungi</taxon>
        <taxon>Dikarya</taxon>
        <taxon>Basidiomycota</taxon>
        <taxon>Agaricomycotina</taxon>
        <taxon>Agaricomycetes</taxon>
        <taxon>Polyporales</taxon>
        <taxon>Laetiporus</taxon>
    </lineage>
</organism>
<dbReference type="AlphaFoldDB" id="A0A165HMU9"/>
<dbReference type="Proteomes" id="UP000076871">
    <property type="component" value="Unassembled WGS sequence"/>
</dbReference>
<dbReference type="OrthoDB" id="2339190at2759"/>
<accession>A0A165HMU9</accession>
<keyword evidence="2" id="KW-1185">Reference proteome</keyword>
<dbReference type="EMBL" id="KV427606">
    <property type="protein sequence ID" value="KZT11942.1"/>
    <property type="molecule type" value="Genomic_DNA"/>
</dbReference>
<dbReference type="GeneID" id="63820723"/>